<dbReference type="GeneID" id="22647501"/>
<dbReference type="OrthoDB" id="3405at10239"/>
<dbReference type="EMBL" id="KM502564">
    <property type="protein sequence ID" value="AIZ77354.1"/>
    <property type="molecule type" value="Genomic_DNA"/>
</dbReference>
<dbReference type="InterPro" id="IPR009285">
    <property type="entry name" value="Poxvirus_A26L"/>
</dbReference>
<dbReference type="RefSeq" id="YP_009112842.1">
    <property type="nucleotide sequence ID" value="NC_025963.1"/>
</dbReference>
<dbReference type="Pfam" id="PF06086">
    <property type="entry name" value="Pox_A30L_A26L"/>
    <property type="match status" value="1"/>
</dbReference>
<accession>A0A0A7MA12</accession>
<name>A0A0A7MA12_9POXV</name>
<sequence>MEDLVKQFQSFINLNWNKPLNKSTCIPRETRKLIRDLLREYIKNAPDIIGDNPSGRPLNLFYKIYVVKNPVYQKLFENNIWLLQSAENIKDFKDMGTIGRFLLMVVYRIMVGGISNGGTIMDSYGQHSSKAAIDTQMDYFCYNFMWYMASISNYYRNNSLVFGIPMYWWRKEQKKENILDKLNESFSNNTHSRGAVGFVQFMIDSYNNMDKVSKINITFDKYSTNFVSTVTEFILDGLCYTVWDDIRKQGTEFYVDVFLNVNSYKGAFFKRVGHLKQGVIDGIKRPTDVDCGALRVLYHPSFSRRIMHGEHIPMRKKPRSMEDTHAKQHDVNDKSNKLHTRNHENNGYYLDFEHYSSVYDEFINNELERRDRLTYNSCVQHRFLGDVDNDKSTYRLMLRDRFMGYLDIKTEPPKKDDSVGTLDPRCMDLDRLERLIKPLEDSIKTNSCCNGTKREGNESSPKYTNNIIVTEIERPLNIARPHRPSSHIFPYGEYGNNRHYSAYDAWWRGRHGAIW</sequence>
<keyword evidence="2" id="KW-1185">Reference proteome</keyword>
<dbReference type="Proteomes" id="UP000107385">
    <property type="component" value="Segment"/>
</dbReference>
<proteinExistence type="predicted"/>
<evidence type="ECO:0000313" key="2">
    <source>
        <dbReference type="Proteomes" id="UP000107385"/>
    </source>
</evidence>
<protein>
    <submittedName>
        <fullName evidence="1">Putative A type inclusion protein</fullName>
    </submittedName>
</protein>
<organism evidence="1 2">
    <name type="scientific">Parapoxvirus red deer/HL953</name>
    <dbReference type="NCBI Taxonomy" id="1579460"/>
    <lineage>
        <taxon>Viruses</taxon>
        <taxon>Varidnaviria</taxon>
        <taxon>Bamfordvirae</taxon>
        <taxon>Nucleocytoviricota</taxon>
        <taxon>Pokkesviricetes</taxon>
        <taxon>Chitovirales</taxon>
        <taxon>Poxviridae</taxon>
        <taxon>Chordopoxvirinae</taxon>
        <taxon>Parapoxvirus</taxon>
        <taxon>Parapoxvirus reddeerpox</taxon>
        <taxon>Red deerpox virus</taxon>
    </lineage>
</organism>
<evidence type="ECO:0000313" key="1">
    <source>
        <dbReference type="EMBL" id="AIZ77354.1"/>
    </source>
</evidence>
<reference evidence="1 2" key="1">
    <citation type="submission" date="2014-09" db="EMBL/GenBank/DDBJ databases">
        <title>Parapoxvirus (PPV) of red deer reveals sub-clinical infection and confirms a unique species.</title>
        <authorList>
            <person name="Friederichs S."/>
            <person name="Stefan K."/>
            <person name="Helmut B."/>
            <person name="Heike L."/>
            <person name="Mathias B."/>
        </authorList>
    </citation>
    <scope>NUCLEOTIDE SEQUENCE [LARGE SCALE GENOMIC DNA]</scope>
    <source>
        <strain evidence="1">HL953</strain>
    </source>
</reference>
<dbReference type="KEGG" id="vg:22647501"/>